<dbReference type="SUPFAM" id="SSF57667">
    <property type="entry name" value="beta-beta-alpha zinc fingers"/>
    <property type="match status" value="4"/>
</dbReference>
<feature type="compositionally biased region" description="Polar residues" evidence="8">
    <location>
        <begin position="222"/>
        <end position="241"/>
    </location>
</feature>
<feature type="domain" description="BTB" evidence="9">
    <location>
        <begin position="30"/>
        <end position="96"/>
    </location>
</feature>
<dbReference type="PROSITE" id="PS00028">
    <property type="entry name" value="ZINC_FINGER_C2H2_1"/>
    <property type="match status" value="3"/>
</dbReference>
<dbReference type="FunFam" id="3.30.160.60:FF:000777">
    <property type="entry name" value="zinc finger and BTB domain-containing protein 21"/>
    <property type="match status" value="1"/>
</dbReference>
<dbReference type="GO" id="GO:0008270">
    <property type="term" value="F:zinc ion binding"/>
    <property type="evidence" value="ECO:0007669"/>
    <property type="project" value="UniProtKB-KW"/>
</dbReference>
<dbReference type="PANTHER" id="PTHR24394">
    <property type="entry name" value="ZINC FINGER PROTEIN"/>
    <property type="match status" value="1"/>
</dbReference>
<evidence type="ECO:0000256" key="7">
    <source>
        <dbReference type="PROSITE-ProRule" id="PRU00042"/>
    </source>
</evidence>
<dbReference type="GO" id="GO:0005634">
    <property type="term" value="C:nucleus"/>
    <property type="evidence" value="ECO:0007669"/>
    <property type="project" value="UniProtKB-SubCell"/>
</dbReference>
<dbReference type="AlphaFoldDB" id="A0A8J7NXW1"/>
<dbReference type="Pfam" id="PF18450">
    <property type="entry name" value="zf_C2H2_6"/>
    <property type="match status" value="1"/>
</dbReference>
<feature type="non-terminal residue" evidence="11">
    <location>
        <position position="1"/>
    </location>
</feature>
<keyword evidence="6" id="KW-0539">Nucleus</keyword>
<dbReference type="SUPFAM" id="SSF54695">
    <property type="entry name" value="POZ domain"/>
    <property type="match status" value="1"/>
</dbReference>
<dbReference type="Pfam" id="PF00096">
    <property type="entry name" value="zf-C2H2"/>
    <property type="match status" value="1"/>
</dbReference>
<evidence type="ECO:0000256" key="5">
    <source>
        <dbReference type="ARBA" id="ARBA00022833"/>
    </source>
</evidence>
<keyword evidence="5" id="KW-0862">Zinc</keyword>
<feature type="non-terminal residue" evidence="11">
    <location>
        <position position="749"/>
    </location>
</feature>
<dbReference type="Gene3D" id="3.30.710.10">
    <property type="entry name" value="Potassium Channel Kv1.1, Chain A"/>
    <property type="match status" value="1"/>
</dbReference>
<keyword evidence="12" id="KW-1185">Reference proteome</keyword>
<feature type="compositionally biased region" description="Polar residues" evidence="8">
    <location>
        <begin position="161"/>
        <end position="176"/>
    </location>
</feature>
<dbReference type="InterPro" id="IPR011333">
    <property type="entry name" value="SKP1/BTB/POZ_sf"/>
</dbReference>
<reference evidence="11" key="1">
    <citation type="journal article" date="2021" name="Cell">
        <title>Tracing the genetic footprints of vertebrate landing in non-teleost ray-finned fishes.</title>
        <authorList>
            <person name="Bi X."/>
            <person name="Wang K."/>
            <person name="Yang L."/>
            <person name="Pan H."/>
            <person name="Jiang H."/>
            <person name="Wei Q."/>
            <person name="Fang M."/>
            <person name="Yu H."/>
            <person name="Zhu C."/>
            <person name="Cai Y."/>
            <person name="He Y."/>
            <person name="Gan X."/>
            <person name="Zeng H."/>
            <person name="Yu D."/>
            <person name="Zhu Y."/>
            <person name="Jiang H."/>
            <person name="Qiu Q."/>
            <person name="Yang H."/>
            <person name="Zhang Y.E."/>
            <person name="Wang W."/>
            <person name="Zhu M."/>
            <person name="He S."/>
            <person name="Zhang G."/>
        </authorList>
    </citation>
    <scope>NUCLEOTIDE SEQUENCE</scope>
    <source>
        <strain evidence="11">Allg_001</strain>
    </source>
</reference>
<dbReference type="SMART" id="SM00225">
    <property type="entry name" value="BTB"/>
    <property type="match status" value="1"/>
</dbReference>
<feature type="region of interest" description="Disordered" evidence="8">
    <location>
        <begin position="152"/>
        <end position="252"/>
    </location>
</feature>
<name>A0A8J7NXW1_ATRSP</name>
<dbReference type="SMART" id="SM00355">
    <property type="entry name" value="ZnF_C2H2"/>
    <property type="match status" value="5"/>
</dbReference>
<dbReference type="FunFam" id="3.30.710.10:FF:000065">
    <property type="entry name" value="zinc finger and BTB domain-containing protein 21"/>
    <property type="match status" value="1"/>
</dbReference>
<dbReference type="InterPro" id="IPR000210">
    <property type="entry name" value="BTB/POZ_dom"/>
</dbReference>
<feature type="compositionally biased region" description="Basic and acidic residues" evidence="8">
    <location>
        <begin position="334"/>
        <end position="343"/>
    </location>
</feature>
<feature type="region of interest" description="Disordered" evidence="8">
    <location>
        <begin position="402"/>
        <end position="431"/>
    </location>
</feature>
<dbReference type="GO" id="GO:0000981">
    <property type="term" value="F:DNA-binding transcription factor activity, RNA polymerase II-specific"/>
    <property type="evidence" value="ECO:0007669"/>
    <property type="project" value="TreeGrafter"/>
</dbReference>
<feature type="domain" description="C2H2-type" evidence="10">
    <location>
        <begin position="646"/>
        <end position="673"/>
    </location>
</feature>
<feature type="domain" description="C2H2-type" evidence="10">
    <location>
        <begin position="516"/>
        <end position="544"/>
    </location>
</feature>
<evidence type="ECO:0000256" key="6">
    <source>
        <dbReference type="ARBA" id="ARBA00023242"/>
    </source>
</evidence>
<sequence>MEGLLHYINPAHAISLLSHLNEQRLKGHLCDVVLIVGDQKFRAHKSVLAASSEYFQTLFTRKDSEARGAVQLDFCEPDAFENVLNYIYSSSLFVERDGLAAVQELGYSLGIPFLTNILSKKPHVSYSGTRKRASFCEEDDNGSQQRSVIVCQSRGDKPGPSASQDKGPNPASQAASNPFPPVKPKEVSPGQPAGGSSQPKSTDAAEGPDRRPSRSGALVQGRSPTRPQLTASLSFNDSCLQQGGEAGGDVAQAQDRAPTCLAKQGLRALPGRAGQERQGVDRSGPLIKSLLRRSLSMDSPVPVCSPAFDLKSAHSREEAVTKPGSGTAAAAESVEGKRFKDKSNVVPPLSLRSGILSRYREAEVDKSEVRVKTEPSSPLADPSEIIRVTVGDNLPVNFRDFHPHANDEAPRGFSKHSVKRKSRLDSRRNQFKKSRCVEDRDFGSELSRCGATPHNSDTDEDAVPAELCSEKLPSPAEQGEHERECRHATVCSYCSLRFSTLALKKEHEDHCEYKKLTCLECMRTFKSSFSIWRHQVEVHNQNTMTIKEQLSLSLQEHNGEAPDPLRPSAPGSEPKSAGSSKEEAVFSDSSEPPQFDSEDSSFLPEDLSVPQRLEEVRVKEEPPEEAAVDEAPRPPAEAGPEESCVWPCEKCGKLFTARKQLERHQELLCHVKPFICHICNKAFRTNFRLWSHAETAEEPLTPQESDTLFYHAPTLSALTFKRQYMCKLCHRTFKTAFSLWSHEQSHTST</sequence>
<evidence type="ECO:0000256" key="3">
    <source>
        <dbReference type="ARBA" id="ARBA00022737"/>
    </source>
</evidence>
<dbReference type="Proteomes" id="UP000736164">
    <property type="component" value="Unassembled WGS sequence"/>
</dbReference>
<feature type="compositionally biased region" description="Basic and acidic residues" evidence="8">
    <location>
        <begin position="612"/>
        <end position="621"/>
    </location>
</feature>
<proteinExistence type="predicted"/>
<dbReference type="PROSITE" id="PS50157">
    <property type="entry name" value="ZINC_FINGER_C2H2_2"/>
    <property type="match status" value="3"/>
</dbReference>
<keyword evidence="4 7" id="KW-0863">Zinc-finger</keyword>
<dbReference type="Pfam" id="PF00651">
    <property type="entry name" value="BTB"/>
    <property type="match status" value="1"/>
</dbReference>
<evidence type="ECO:0000313" key="12">
    <source>
        <dbReference type="Proteomes" id="UP000736164"/>
    </source>
</evidence>
<accession>A0A8J7NXW1</accession>
<feature type="compositionally biased region" description="Basic residues" evidence="8">
    <location>
        <begin position="413"/>
        <end position="422"/>
    </location>
</feature>
<feature type="region of interest" description="Disordered" evidence="8">
    <location>
        <begin position="316"/>
        <end position="343"/>
    </location>
</feature>
<evidence type="ECO:0000256" key="4">
    <source>
        <dbReference type="ARBA" id="ARBA00022771"/>
    </source>
</evidence>
<dbReference type="EMBL" id="JAAWVO010056316">
    <property type="protein sequence ID" value="MBN3321704.1"/>
    <property type="molecule type" value="Genomic_DNA"/>
</dbReference>
<evidence type="ECO:0000256" key="8">
    <source>
        <dbReference type="SAM" id="MobiDB-lite"/>
    </source>
</evidence>
<evidence type="ECO:0000256" key="2">
    <source>
        <dbReference type="ARBA" id="ARBA00022723"/>
    </source>
</evidence>
<dbReference type="PANTHER" id="PTHR24394:SF15">
    <property type="entry name" value="ZINC FINGER AND BTB DOMAIN-CONTAINING PROTEIN 21"/>
    <property type="match status" value="1"/>
</dbReference>
<protein>
    <submittedName>
        <fullName evidence="11">ZBT21 protein</fullName>
    </submittedName>
</protein>
<evidence type="ECO:0000313" key="11">
    <source>
        <dbReference type="EMBL" id="MBN3321704.1"/>
    </source>
</evidence>
<dbReference type="Gene3D" id="3.30.160.60">
    <property type="entry name" value="Classic Zinc Finger"/>
    <property type="match status" value="4"/>
</dbReference>
<comment type="caution">
    <text evidence="11">The sequence shown here is derived from an EMBL/GenBank/DDBJ whole genome shotgun (WGS) entry which is preliminary data.</text>
</comment>
<dbReference type="InterPro" id="IPR036236">
    <property type="entry name" value="Znf_C2H2_sf"/>
</dbReference>
<evidence type="ECO:0000256" key="1">
    <source>
        <dbReference type="ARBA" id="ARBA00004123"/>
    </source>
</evidence>
<feature type="domain" description="C2H2-type" evidence="10">
    <location>
        <begin position="724"/>
        <end position="749"/>
    </location>
</feature>
<feature type="region of interest" description="Disordered" evidence="8">
    <location>
        <begin position="557"/>
        <end position="642"/>
    </location>
</feature>
<keyword evidence="2" id="KW-0479">Metal-binding</keyword>
<organism evidence="11 12">
    <name type="scientific">Atractosteus spatula</name>
    <name type="common">Alligator gar</name>
    <name type="synonym">Lepisosteus spatula</name>
    <dbReference type="NCBI Taxonomy" id="7917"/>
    <lineage>
        <taxon>Eukaryota</taxon>
        <taxon>Metazoa</taxon>
        <taxon>Chordata</taxon>
        <taxon>Craniata</taxon>
        <taxon>Vertebrata</taxon>
        <taxon>Euteleostomi</taxon>
        <taxon>Actinopterygii</taxon>
        <taxon>Neopterygii</taxon>
        <taxon>Holostei</taxon>
        <taxon>Semionotiformes</taxon>
        <taxon>Lepisosteidae</taxon>
        <taxon>Atractosteus</taxon>
    </lineage>
</organism>
<keyword evidence="3" id="KW-0677">Repeat</keyword>
<evidence type="ECO:0000259" key="9">
    <source>
        <dbReference type="PROSITE" id="PS50097"/>
    </source>
</evidence>
<gene>
    <name evidence="11" type="primary">Zbtb21</name>
    <name evidence="11" type="ORF">GTO95_0009181</name>
</gene>
<dbReference type="InterPro" id="IPR013087">
    <property type="entry name" value="Znf_C2H2_type"/>
</dbReference>
<evidence type="ECO:0000259" key="10">
    <source>
        <dbReference type="PROSITE" id="PS50157"/>
    </source>
</evidence>
<dbReference type="PROSITE" id="PS50097">
    <property type="entry name" value="BTB"/>
    <property type="match status" value="1"/>
</dbReference>
<dbReference type="InterPro" id="IPR041011">
    <property type="entry name" value="Znf_C2H2_6"/>
</dbReference>
<comment type="subcellular location">
    <subcellularLocation>
        <location evidence="1">Nucleus</location>
    </subcellularLocation>
</comment>